<keyword evidence="8 10" id="KW-0482">Metalloprotease</keyword>
<reference evidence="10" key="1">
    <citation type="submission" date="2016-10" db="EMBL/GenBank/DDBJ databases">
        <title>Sequence of Gallionella enrichment culture.</title>
        <authorList>
            <person name="Poehlein A."/>
            <person name="Muehling M."/>
            <person name="Daniel R."/>
        </authorList>
    </citation>
    <scope>NUCLEOTIDE SEQUENCE</scope>
</reference>
<dbReference type="FunFam" id="1.20.58.760:FF:000001">
    <property type="entry name" value="ATP-dependent zinc metalloprotease FtsH"/>
    <property type="match status" value="1"/>
</dbReference>
<evidence type="ECO:0000256" key="3">
    <source>
        <dbReference type="ARBA" id="ARBA00022723"/>
    </source>
</evidence>
<dbReference type="EMBL" id="MLJW01003759">
    <property type="protein sequence ID" value="OIQ71374.1"/>
    <property type="molecule type" value="Genomic_DNA"/>
</dbReference>
<dbReference type="PANTHER" id="PTHR43655">
    <property type="entry name" value="ATP-DEPENDENT PROTEASE"/>
    <property type="match status" value="1"/>
</dbReference>
<dbReference type="Gene3D" id="1.20.58.760">
    <property type="entry name" value="Peptidase M41"/>
    <property type="match status" value="1"/>
</dbReference>
<comment type="caution">
    <text evidence="10">The sequence shown here is derived from an EMBL/GenBank/DDBJ whole genome shotgun (WGS) entry which is preliminary data.</text>
</comment>
<protein>
    <submittedName>
        <fullName evidence="10">ATP-dependent zinc metalloprotease FtsH 4</fullName>
        <ecNumber evidence="10">3.4.24.-</ecNumber>
    </submittedName>
</protein>
<comment type="cofactor">
    <cofactor evidence="1">
        <name>Zn(2+)</name>
        <dbReference type="ChEBI" id="CHEBI:29105"/>
    </cofactor>
</comment>
<sequence>MGHALVAMSLPGSDVVHKVSIIPRGIGSLGYTIQRPTEDRYLMTREELENKMTVLMGGRAAEHIVYGHWSTGAADDLAKVTDIARSMVTRYAMVEALGQMALENPPQSMLGGPAMPQPHDYSEQTAREIDCAVRELVNGAFDHAQSILTQKRAILEEGAKQLLRKETLSDVELKALVGAATDLSAPAADRSV</sequence>
<dbReference type="Pfam" id="PF01434">
    <property type="entry name" value="Peptidase_M41"/>
    <property type="match status" value="1"/>
</dbReference>
<evidence type="ECO:0000256" key="4">
    <source>
        <dbReference type="ARBA" id="ARBA00022741"/>
    </source>
</evidence>
<evidence type="ECO:0000256" key="5">
    <source>
        <dbReference type="ARBA" id="ARBA00022801"/>
    </source>
</evidence>
<dbReference type="GO" id="GO:0004176">
    <property type="term" value="F:ATP-dependent peptidase activity"/>
    <property type="evidence" value="ECO:0007669"/>
    <property type="project" value="InterPro"/>
</dbReference>
<proteinExistence type="predicted"/>
<keyword evidence="4" id="KW-0547">Nucleotide-binding</keyword>
<dbReference type="SUPFAM" id="SSF140990">
    <property type="entry name" value="FtsH protease domain-like"/>
    <property type="match status" value="1"/>
</dbReference>
<gene>
    <name evidence="10" type="primary">ftsH4_3</name>
    <name evidence="10" type="ORF">GALL_470110</name>
</gene>
<dbReference type="AlphaFoldDB" id="A0A1J5PIP6"/>
<organism evidence="10">
    <name type="scientific">mine drainage metagenome</name>
    <dbReference type="NCBI Taxonomy" id="410659"/>
    <lineage>
        <taxon>unclassified sequences</taxon>
        <taxon>metagenomes</taxon>
        <taxon>ecological metagenomes</taxon>
    </lineage>
</organism>
<keyword evidence="5 10" id="KW-0378">Hydrolase</keyword>
<dbReference type="InterPro" id="IPR000642">
    <property type="entry name" value="Peptidase_M41"/>
</dbReference>
<keyword evidence="2 10" id="KW-0645">Protease</keyword>
<keyword evidence="3" id="KW-0479">Metal-binding</keyword>
<dbReference type="GO" id="GO:0006508">
    <property type="term" value="P:proteolysis"/>
    <property type="evidence" value="ECO:0007669"/>
    <property type="project" value="UniProtKB-KW"/>
</dbReference>
<keyword evidence="7" id="KW-0067">ATP-binding</keyword>
<dbReference type="GO" id="GO:0046872">
    <property type="term" value="F:metal ion binding"/>
    <property type="evidence" value="ECO:0007669"/>
    <property type="project" value="UniProtKB-KW"/>
</dbReference>
<name>A0A1J5PIP6_9ZZZZ</name>
<dbReference type="EC" id="3.4.24.-" evidence="10"/>
<evidence type="ECO:0000256" key="6">
    <source>
        <dbReference type="ARBA" id="ARBA00022833"/>
    </source>
</evidence>
<dbReference type="InterPro" id="IPR037219">
    <property type="entry name" value="Peptidase_M41-like"/>
</dbReference>
<evidence type="ECO:0000256" key="1">
    <source>
        <dbReference type="ARBA" id="ARBA00001947"/>
    </source>
</evidence>
<evidence type="ECO:0000256" key="8">
    <source>
        <dbReference type="ARBA" id="ARBA00023049"/>
    </source>
</evidence>
<dbReference type="InterPro" id="IPR050928">
    <property type="entry name" value="ATP-dep_Zn_Metalloprotease"/>
</dbReference>
<evidence type="ECO:0000259" key="9">
    <source>
        <dbReference type="Pfam" id="PF01434"/>
    </source>
</evidence>
<dbReference type="PANTHER" id="PTHR43655:SF2">
    <property type="entry name" value="AFG3 LIKE MATRIX AAA PEPTIDASE SUBUNIT 2, ISOFORM A"/>
    <property type="match status" value="1"/>
</dbReference>
<feature type="domain" description="Peptidase M41" evidence="9">
    <location>
        <begin position="2"/>
        <end position="175"/>
    </location>
</feature>
<keyword evidence="6" id="KW-0862">Zinc</keyword>
<evidence type="ECO:0000256" key="2">
    <source>
        <dbReference type="ARBA" id="ARBA00022670"/>
    </source>
</evidence>
<evidence type="ECO:0000256" key="7">
    <source>
        <dbReference type="ARBA" id="ARBA00022840"/>
    </source>
</evidence>
<accession>A0A1J5PIP6</accession>
<evidence type="ECO:0000313" key="10">
    <source>
        <dbReference type="EMBL" id="OIQ71374.1"/>
    </source>
</evidence>
<dbReference type="GO" id="GO:0005524">
    <property type="term" value="F:ATP binding"/>
    <property type="evidence" value="ECO:0007669"/>
    <property type="project" value="UniProtKB-KW"/>
</dbReference>
<dbReference type="GO" id="GO:0004222">
    <property type="term" value="F:metalloendopeptidase activity"/>
    <property type="evidence" value="ECO:0007669"/>
    <property type="project" value="InterPro"/>
</dbReference>